<proteinExistence type="predicted"/>
<organism evidence="1 2">
    <name type="scientific">Jatrophihabitans telluris</name>
    <dbReference type="NCBI Taxonomy" id="2038343"/>
    <lineage>
        <taxon>Bacteria</taxon>
        <taxon>Bacillati</taxon>
        <taxon>Actinomycetota</taxon>
        <taxon>Actinomycetes</taxon>
        <taxon>Jatrophihabitantales</taxon>
        <taxon>Jatrophihabitantaceae</taxon>
        <taxon>Jatrophihabitans</taxon>
    </lineage>
</organism>
<evidence type="ECO:0008006" key="3">
    <source>
        <dbReference type="Google" id="ProtNLM"/>
    </source>
</evidence>
<accession>A0ABY4R1M0</accession>
<gene>
    <name evidence="1" type="ORF">M6D93_06330</name>
</gene>
<dbReference type="Proteomes" id="UP001056336">
    <property type="component" value="Chromosome"/>
</dbReference>
<name>A0ABY4R1M0_9ACTN</name>
<sequence>MNIPPRGSIVVLRSQAGESHRGRVVGTSPGHVAFELEDDQDRTFGLRERVLVTWPEEGGIICLPTTVIDVPVWEDRGWLAEIAGEPWNEQRRKYARAVIEGTVSLRRRHSTSFDIAIGDLVDLSEAGLRCTISTRFADLAEPETEVTLTLVVDEDEFELNGKVLYGRQSARSDGRLEFVVLFDRPVLQSERLRLITARAERQALAAARNRLLSR</sequence>
<dbReference type="RefSeq" id="WP_249773516.1">
    <property type="nucleotide sequence ID" value="NZ_CP097332.1"/>
</dbReference>
<dbReference type="Gene3D" id="2.40.10.220">
    <property type="entry name" value="predicted glycosyltransferase like domains"/>
    <property type="match status" value="1"/>
</dbReference>
<reference evidence="1" key="2">
    <citation type="submission" date="2022-05" db="EMBL/GenBank/DDBJ databases">
        <authorList>
            <person name="Kim J.-S."/>
            <person name="Lee K."/>
            <person name="Suh M."/>
            <person name="Eom M."/>
            <person name="Kim J.-S."/>
            <person name="Kim D.-S."/>
            <person name="Ko S.-H."/>
            <person name="Shin Y."/>
            <person name="Lee J.-S."/>
        </authorList>
    </citation>
    <scope>NUCLEOTIDE SEQUENCE</scope>
    <source>
        <strain evidence="1">N237</strain>
    </source>
</reference>
<evidence type="ECO:0000313" key="2">
    <source>
        <dbReference type="Proteomes" id="UP001056336"/>
    </source>
</evidence>
<keyword evidence="2" id="KW-1185">Reference proteome</keyword>
<reference evidence="1" key="1">
    <citation type="journal article" date="2018" name="Int. J. Syst. Evol. Microbiol.">
        <title>Jatrophihabitans telluris sp. nov., isolated from sediment soil of lava forest wetlands and the emended description of the genus Jatrophihabitans.</title>
        <authorList>
            <person name="Lee K.C."/>
            <person name="Suh M.K."/>
            <person name="Eom M.K."/>
            <person name="Kim K.K."/>
            <person name="Kim J.S."/>
            <person name="Kim D.S."/>
            <person name="Ko S.H."/>
            <person name="Shin Y.K."/>
            <person name="Lee J.S."/>
        </authorList>
    </citation>
    <scope>NUCLEOTIDE SEQUENCE</scope>
    <source>
        <strain evidence="1">N237</strain>
    </source>
</reference>
<protein>
    <recommendedName>
        <fullName evidence="3">PilZ domain-containing protein</fullName>
    </recommendedName>
</protein>
<evidence type="ECO:0000313" key="1">
    <source>
        <dbReference type="EMBL" id="UQX89620.1"/>
    </source>
</evidence>
<dbReference type="EMBL" id="CP097332">
    <property type="protein sequence ID" value="UQX89620.1"/>
    <property type="molecule type" value="Genomic_DNA"/>
</dbReference>